<dbReference type="InterPro" id="IPR012302">
    <property type="entry name" value="Malic_NAD-bd"/>
</dbReference>
<dbReference type="InterPro" id="IPR046346">
    <property type="entry name" value="Aminoacid_DH-like_N_sf"/>
</dbReference>
<dbReference type="SUPFAM" id="SSF53223">
    <property type="entry name" value="Aminoacid dehydrogenase-like, N-terminal domain"/>
    <property type="match status" value="1"/>
</dbReference>
<dbReference type="Pfam" id="PF00390">
    <property type="entry name" value="malic"/>
    <property type="match status" value="1"/>
</dbReference>
<dbReference type="AlphaFoldDB" id="A0AAV2Z0H5"/>
<dbReference type="GO" id="GO:0004471">
    <property type="term" value="F:malate dehydrogenase (decarboxylating) (NAD+) activity"/>
    <property type="evidence" value="ECO:0007669"/>
    <property type="project" value="TreeGrafter"/>
</dbReference>
<dbReference type="SMART" id="SM00919">
    <property type="entry name" value="Malic_M"/>
    <property type="match status" value="1"/>
</dbReference>
<dbReference type="PIRSF" id="PIRSF000106">
    <property type="entry name" value="ME"/>
    <property type="match status" value="1"/>
</dbReference>
<dbReference type="GO" id="GO:0046872">
    <property type="term" value="F:metal ion binding"/>
    <property type="evidence" value="ECO:0007669"/>
    <property type="project" value="UniProtKB-KW"/>
</dbReference>
<dbReference type="PANTHER" id="PTHR23406">
    <property type="entry name" value="MALIC ENZYME-RELATED"/>
    <property type="match status" value="1"/>
</dbReference>
<dbReference type="SMART" id="SM01274">
    <property type="entry name" value="malic"/>
    <property type="match status" value="1"/>
</dbReference>
<name>A0AAV2Z0H5_9STRA</name>
<comment type="caution">
    <text evidence="11">The sequence shown here is derived from an EMBL/GenBank/DDBJ whole genome shotgun (WGS) entry which is preliminary data.</text>
</comment>
<dbReference type="Pfam" id="PF03949">
    <property type="entry name" value="Malic_M"/>
    <property type="match status" value="1"/>
</dbReference>
<evidence type="ECO:0000256" key="7">
    <source>
        <dbReference type="PIRSR" id="PIRSR000106-3"/>
    </source>
</evidence>
<evidence type="ECO:0000256" key="1">
    <source>
        <dbReference type="ARBA" id="ARBA00001936"/>
    </source>
</evidence>
<gene>
    <name evidence="11" type="ORF">N0F65_002617</name>
</gene>
<dbReference type="InterPro" id="IPR012301">
    <property type="entry name" value="Malic_N_dom"/>
</dbReference>
<evidence type="ECO:0000259" key="10">
    <source>
        <dbReference type="SMART" id="SM01274"/>
    </source>
</evidence>
<dbReference type="PRINTS" id="PR00072">
    <property type="entry name" value="MALOXRDTASE"/>
</dbReference>
<comment type="cofactor">
    <cofactor evidence="1">
        <name>Mn(2+)</name>
        <dbReference type="ChEBI" id="CHEBI:29035"/>
    </cofactor>
</comment>
<dbReference type="NCBIfam" id="NF010052">
    <property type="entry name" value="PRK13529.1"/>
    <property type="match status" value="1"/>
</dbReference>
<evidence type="ECO:0000256" key="3">
    <source>
        <dbReference type="ARBA" id="ARBA00022723"/>
    </source>
</evidence>
<feature type="binding site" evidence="7">
    <location>
        <position position="345"/>
    </location>
    <ligand>
        <name>a divalent metal cation</name>
        <dbReference type="ChEBI" id="CHEBI:60240"/>
    </ligand>
</feature>
<reference evidence="11" key="2">
    <citation type="journal article" date="2023" name="Microbiol Resour">
        <title>Decontamination and Annotation of the Draft Genome Sequence of the Oomycete Lagenidium giganteum ARSEF 373.</title>
        <authorList>
            <person name="Morgan W.R."/>
            <person name="Tartar A."/>
        </authorList>
    </citation>
    <scope>NUCLEOTIDE SEQUENCE</scope>
    <source>
        <strain evidence="11">ARSEF 373</strain>
    </source>
</reference>
<feature type="domain" description="Malic enzyme N-terminal" evidence="10">
    <location>
        <begin position="156"/>
        <end position="336"/>
    </location>
</feature>
<feature type="binding site" evidence="7">
    <location>
        <position position="322"/>
    </location>
    <ligand>
        <name>a divalent metal cation</name>
        <dbReference type="ChEBI" id="CHEBI:60240"/>
    </ligand>
</feature>
<dbReference type="GO" id="GO:0051287">
    <property type="term" value="F:NAD binding"/>
    <property type="evidence" value="ECO:0007669"/>
    <property type="project" value="InterPro"/>
</dbReference>
<feature type="active site" description="Proton donor" evidence="5">
    <location>
        <position position="179"/>
    </location>
</feature>
<dbReference type="PANTHER" id="PTHR23406:SF32">
    <property type="entry name" value="NADP-DEPENDENT MALIC ENZYME"/>
    <property type="match status" value="1"/>
</dbReference>
<sequence length="633" mass="70023">MVSRHLRTRHRGSKHPPDDTTLMPLQLRVGAMLRTTNTRSWSVATSARRLMATQASSDAGAAASEEETIEPFSKNLNKLKKHNPPIKTGKTGISIVHDPLYNKGTGFKMVERDRLGLRGLVPPRRLKMSVQLQKLYELYSAEPDPLRKNIFLSDLHNRNETLFFRLLIEHIKEMAPVVYTPTVGLVCQKFGSMFRRPRGMFFSSQDRGQFGAMMHNWPCDDVEVIVVTDGSRILGLGDLGVNGMGIPIGKLALYTAAGGIDPRKVLPVMLDTGTNNKQFLEDPFYLGMQHPRLTGEAFWSMVDEFMRAVRHRWPNALVQFEDFSSDHAADVLNAYRLKQLCFNDDIQGTGATVLAGALSACEQVKVPLRDQRIVILGAGSAGLGVATTLLQGMLREGLTADEARSRFYILDQLGLLGSSRESLNSGQKYFSRSDLNDKMSLVDVVKAVKPTMLMGLSAARGAFSQEAVEEMAKHVDQPIVFPLSNPTSVAECTAQQAYEWTKGRCVFASGSPFEPVVYNGKQYSVSQCNNMFIFPGVGLACVVGQTTRVSDRMLYAAAKALSQCMTEEEIANGQVFPSVSNIRHVSLKVATAVMKCALDDDICAFRPKIRRGASLEDYIASKMYYPSYHALVQ</sequence>
<evidence type="ECO:0000256" key="8">
    <source>
        <dbReference type="SAM" id="MobiDB-lite"/>
    </source>
</evidence>
<dbReference type="FunFam" id="3.40.50.10380:FF:000010">
    <property type="entry name" value="NADP-dependent malic enzyme"/>
    <property type="match status" value="1"/>
</dbReference>
<dbReference type="CDD" id="cd05312">
    <property type="entry name" value="NAD_bind_1_malic_enz"/>
    <property type="match status" value="1"/>
</dbReference>
<keyword evidence="12" id="KW-1185">Reference proteome</keyword>
<dbReference type="Gene3D" id="3.40.50.10380">
    <property type="entry name" value="Malic enzyme, N-terminal domain"/>
    <property type="match status" value="1"/>
</dbReference>
<accession>A0AAV2Z0H5</accession>
<evidence type="ECO:0008006" key="13">
    <source>
        <dbReference type="Google" id="ProtNLM"/>
    </source>
</evidence>
<comment type="similarity">
    <text evidence="2">Belongs to the malic enzymes family.</text>
</comment>
<organism evidence="11 12">
    <name type="scientific">Lagenidium giganteum</name>
    <dbReference type="NCBI Taxonomy" id="4803"/>
    <lineage>
        <taxon>Eukaryota</taxon>
        <taxon>Sar</taxon>
        <taxon>Stramenopiles</taxon>
        <taxon>Oomycota</taxon>
        <taxon>Peronosporomycetes</taxon>
        <taxon>Pythiales</taxon>
        <taxon>Pythiaceae</taxon>
    </lineage>
</organism>
<dbReference type="EMBL" id="DAKRPA010000095">
    <property type="protein sequence ID" value="DAZ98892.1"/>
    <property type="molecule type" value="Genomic_DNA"/>
</dbReference>
<dbReference type="InterPro" id="IPR001891">
    <property type="entry name" value="Malic_OxRdtase"/>
</dbReference>
<proteinExistence type="inferred from homology"/>
<feature type="binding site" evidence="7">
    <location>
        <position position="321"/>
    </location>
    <ligand>
        <name>a divalent metal cation</name>
        <dbReference type="ChEBI" id="CHEBI:60240"/>
    </ligand>
</feature>
<reference evidence="11" key="1">
    <citation type="submission" date="2022-11" db="EMBL/GenBank/DDBJ databases">
        <authorList>
            <person name="Morgan W.R."/>
            <person name="Tartar A."/>
        </authorList>
    </citation>
    <scope>NUCLEOTIDE SEQUENCE</scope>
    <source>
        <strain evidence="11">ARSEF 373</strain>
    </source>
</reference>
<evidence type="ECO:0000313" key="12">
    <source>
        <dbReference type="Proteomes" id="UP001146120"/>
    </source>
</evidence>
<feature type="binding site" evidence="6">
    <location>
        <position position="485"/>
    </location>
    <ligand>
        <name>(S)-malate</name>
        <dbReference type="ChEBI" id="CHEBI:15589"/>
    </ligand>
</feature>
<dbReference type="InterPro" id="IPR036291">
    <property type="entry name" value="NAD(P)-bd_dom_sf"/>
</dbReference>
<evidence type="ECO:0000256" key="5">
    <source>
        <dbReference type="PIRSR" id="PIRSR000106-1"/>
    </source>
</evidence>
<dbReference type="Gene3D" id="3.40.50.720">
    <property type="entry name" value="NAD(P)-binding Rossmann-like Domain"/>
    <property type="match status" value="1"/>
</dbReference>
<feature type="binding site" evidence="6">
    <location>
        <position position="529"/>
    </location>
    <ligand>
        <name>(S)-malate</name>
        <dbReference type="ChEBI" id="CHEBI:15589"/>
    </ligand>
</feature>
<feature type="compositionally biased region" description="Basic residues" evidence="8">
    <location>
        <begin position="1"/>
        <end position="14"/>
    </location>
</feature>
<feature type="binding site" evidence="6">
    <location>
        <position position="232"/>
    </location>
    <ligand>
        <name>(S)-malate</name>
        <dbReference type="ChEBI" id="CHEBI:15589"/>
    </ligand>
</feature>
<keyword evidence="3 7" id="KW-0479">Metal-binding</keyword>
<evidence type="ECO:0000256" key="6">
    <source>
        <dbReference type="PIRSR" id="PIRSR000106-2"/>
    </source>
</evidence>
<evidence type="ECO:0000256" key="2">
    <source>
        <dbReference type="ARBA" id="ARBA00008785"/>
    </source>
</evidence>
<evidence type="ECO:0000259" key="9">
    <source>
        <dbReference type="SMART" id="SM00919"/>
    </source>
</evidence>
<keyword evidence="4" id="KW-0560">Oxidoreductase</keyword>
<feature type="domain" description="Malic enzyme NAD-binding" evidence="9">
    <location>
        <begin position="346"/>
        <end position="598"/>
    </location>
</feature>
<dbReference type="Proteomes" id="UP001146120">
    <property type="component" value="Unassembled WGS sequence"/>
</dbReference>
<protein>
    <recommendedName>
        <fullName evidence="13">Malic enzyme</fullName>
    </recommendedName>
</protein>
<dbReference type="FunFam" id="3.40.50.720:FF:000182">
    <property type="entry name" value="NAD-dependent malic enzyme"/>
    <property type="match status" value="1"/>
</dbReference>
<evidence type="ECO:0000313" key="11">
    <source>
        <dbReference type="EMBL" id="DAZ98892.1"/>
    </source>
</evidence>
<feature type="region of interest" description="Disordered" evidence="8">
    <location>
        <begin position="1"/>
        <end position="21"/>
    </location>
</feature>
<evidence type="ECO:0000256" key="4">
    <source>
        <dbReference type="ARBA" id="ARBA00023002"/>
    </source>
</evidence>
<dbReference type="SUPFAM" id="SSF51735">
    <property type="entry name" value="NAD(P)-binding Rossmann-fold domains"/>
    <property type="match status" value="1"/>
</dbReference>
<dbReference type="GO" id="GO:0006108">
    <property type="term" value="P:malate metabolic process"/>
    <property type="evidence" value="ECO:0007669"/>
    <property type="project" value="TreeGrafter"/>
</dbReference>
<comment type="cofactor">
    <cofactor evidence="7">
        <name>Mg(2+)</name>
        <dbReference type="ChEBI" id="CHEBI:18420"/>
    </cofactor>
    <cofactor evidence="7">
        <name>Mn(2+)</name>
        <dbReference type="ChEBI" id="CHEBI:29035"/>
    </cofactor>
    <text evidence="7">Divalent metal cations. Prefers magnesium or manganese.</text>
</comment>
<dbReference type="InterPro" id="IPR037062">
    <property type="entry name" value="Malic_N_dom_sf"/>
</dbReference>
<feature type="active site" description="Proton acceptor" evidence="5">
    <location>
        <position position="250"/>
    </location>
</feature>
<dbReference type="GO" id="GO:0005739">
    <property type="term" value="C:mitochondrion"/>
    <property type="evidence" value="ECO:0007669"/>
    <property type="project" value="TreeGrafter"/>
</dbReference>